<proteinExistence type="predicted"/>
<organism evidence="2 3">
    <name type="scientific">Ophiocordyceps polyrhachis-furcata BCC 54312</name>
    <dbReference type="NCBI Taxonomy" id="1330021"/>
    <lineage>
        <taxon>Eukaryota</taxon>
        <taxon>Fungi</taxon>
        <taxon>Dikarya</taxon>
        <taxon>Ascomycota</taxon>
        <taxon>Pezizomycotina</taxon>
        <taxon>Sordariomycetes</taxon>
        <taxon>Hypocreomycetidae</taxon>
        <taxon>Hypocreales</taxon>
        <taxon>Ophiocordycipitaceae</taxon>
        <taxon>Ophiocordyceps</taxon>
    </lineage>
</organism>
<name>A0A367LEE4_9HYPO</name>
<keyword evidence="3" id="KW-1185">Reference proteome</keyword>
<sequence>MHDGVTRESPACGLLFDVGHGRILNGTPSNTQYKVGEKGEGWEAKEAGNVDNLAESAYRYCQLLDSVGNMGWRIELLALDRGTISDAFRTGMAKTHNDLKKRCILFGSGCNSGIDMNSHIHIRSENEIEDLHLVQMPRSKIGSKTSIFPMWDYAVEFLSYWLDSDDGSSMAKIECNAVSSKPPPSRSLTECSFLFHRSGAAFTMRRSFTYTSFLSHCGEEELPHVMPESIPPVLIIIGIFYDEPLGGRGKQGGPANNLLHTPPPLSLSLSSRSLHPNSPLPTRNLPQ</sequence>
<evidence type="ECO:0000313" key="3">
    <source>
        <dbReference type="Proteomes" id="UP000253664"/>
    </source>
</evidence>
<comment type="caution">
    <text evidence="2">The sequence shown here is derived from an EMBL/GenBank/DDBJ whole genome shotgun (WGS) entry which is preliminary data.</text>
</comment>
<feature type="compositionally biased region" description="Low complexity" evidence="1">
    <location>
        <begin position="256"/>
        <end position="281"/>
    </location>
</feature>
<accession>A0A367LEE4</accession>
<protein>
    <submittedName>
        <fullName evidence="2">Uncharacterized protein</fullName>
    </submittedName>
</protein>
<evidence type="ECO:0000313" key="2">
    <source>
        <dbReference type="EMBL" id="RCI12791.1"/>
    </source>
</evidence>
<gene>
    <name evidence="2" type="ORF">L249_0721</name>
</gene>
<dbReference type="AlphaFoldDB" id="A0A367LEE4"/>
<dbReference type="EMBL" id="LKCN02000007">
    <property type="protein sequence ID" value="RCI12791.1"/>
    <property type="molecule type" value="Genomic_DNA"/>
</dbReference>
<dbReference type="Proteomes" id="UP000253664">
    <property type="component" value="Unassembled WGS sequence"/>
</dbReference>
<evidence type="ECO:0000256" key="1">
    <source>
        <dbReference type="SAM" id="MobiDB-lite"/>
    </source>
</evidence>
<reference evidence="2 3" key="1">
    <citation type="journal article" date="2015" name="BMC Genomics">
        <title>Insights from the genome of Ophiocordyceps polyrhachis-furcata to pathogenicity and host specificity in insect fungi.</title>
        <authorList>
            <person name="Wichadakul D."/>
            <person name="Kobmoo N."/>
            <person name="Ingsriswang S."/>
            <person name="Tangphatsornruang S."/>
            <person name="Chantasingh D."/>
            <person name="Luangsa-ard J.J."/>
            <person name="Eurwilaichitr L."/>
        </authorList>
    </citation>
    <scope>NUCLEOTIDE SEQUENCE [LARGE SCALE GENOMIC DNA]</scope>
    <source>
        <strain evidence="2 3">BCC 54312</strain>
    </source>
</reference>
<feature type="region of interest" description="Disordered" evidence="1">
    <location>
        <begin position="251"/>
        <end position="287"/>
    </location>
</feature>